<accession>A0A1J6K0K3</accession>
<reference evidence="1" key="1">
    <citation type="submission" date="2016-11" db="EMBL/GenBank/DDBJ databases">
        <title>The genome of Nicotiana attenuata.</title>
        <authorList>
            <person name="Xu S."/>
            <person name="Brockmoeller T."/>
            <person name="Gaquerel E."/>
            <person name="Navarro A."/>
            <person name="Kuhl H."/>
            <person name="Gase K."/>
            <person name="Ling Z."/>
            <person name="Zhou W."/>
            <person name="Kreitzer C."/>
            <person name="Stanke M."/>
            <person name="Tang H."/>
            <person name="Lyons E."/>
            <person name="Pandey P."/>
            <person name="Pandey S.P."/>
            <person name="Timmermann B."/>
            <person name="Baldwin I.T."/>
        </authorList>
    </citation>
    <scope>NUCLEOTIDE SEQUENCE [LARGE SCALE GENOMIC DNA]</scope>
    <source>
        <strain evidence="1">UT</strain>
    </source>
</reference>
<name>A0A1J6K0K3_NICAT</name>
<gene>
    <name evidence="1" type="ORF">A4A49_53242</name>
</gene>
<keyword evidence="2" id="KW-1185">Reference proteome</keyword>
<comment type="caution">
    <text evidence="1">The sequence shown here is derived from an EMBL/GenBank/DDBJ whole genome shotgun (WGS) entry which is preliminary data.</text>
</comment>
<evidence type="ECO:0000313" key="1">
    <source>
        <dbReference type="EMBL" id="OIT22846.1"/>
    </source>
</evidence>
<feature type="non-terminal residue" evidence="1">
    <location>
        <position position="1"/>
    </location>
</feature>
<evidence type="ECO:0000313" key="2">
    <source>
        <dbReference type="Proteomes" id="UP000187609"/>
    </source>
</evidence>
<sequence>LSLPHFSLTSWAQTSGCILVPWAKNSEKRLGWLDRVKPMCNFSRDVWALLAHVERFSCGTINCLIYLLSIRFTRIMF</sequence>
<proteinExistence type="predicted"/>
<dbReference type="EMBL" id="MJEQ01003460">
    <property type="protein sequence ID" value="OIT22846.1"/>
    <property type="molecule type" value="Genomic_DNA"/>
</dbReference>
<dbReference type="AlphaFoldDB" id="A0A1J6K0K3"/>
<dbReference type="Proteomes" id="UP000187609">
    <property type="component" value="Unassembled WGS sequence"/>
</dbReference>
<organism evidence="1 2">
    <name type="scientific">Nicotiana attenuata</name>
    <name type="common">Coyote tobacco</name>
    <dbReference type="NCBI Taxonomy" id="49451"/>
    <lineage>
        <taxon>Eukaryota</taxon>
        <taxon>Viridiplantae</taxon>
        <taxon>Streptophyta</taxon>
        <taxon>Embryophyta</taxon>
        <taxon>Tracheophyta</taxon>
        <taxon>Spermatophyta</taxon>
        <taxon>Magnoliopsida</taxon>
        <taxon>eudicotyledons</taxon>
        <taxon>Gunneridae</taxon>
        <taxon>Pentapetalae</taxon>
        <taxon>asterids</taxon>
        <taxon>lamiids</taxon>
        <taxon>Solanales</taxon>
        <taxon>Solanaceae</taxon>
        <taxon>Nicotianoideae</taxon>
        <taxon>Nicotianeae</taxon>
        <taxon>Nicotiana</taxon>
    </lineage>
</organism>
<protein>
    <submittedName>
        <fullName evidence="1">Uncharacterized protein</fullName>
    </submittedName>
</protein>